<reference evidence="2" key="2">
    <citation type="submission" date="2014-06" db="EMBL/GenBank/DDBJ databases">
        <title>The complete genome of Blastobotrys (Arxula) adeninivorans LS3 - a yeast of biotechnological interest.</title>
        <authorList>
            <person name="Kunze G."/>
            <person name="Gaillardin C."/>
            <person name="Czernicka M."/>
            <person name="Durrens P."/>
            <person name="Martin T."/>
            <person name="Boer E."/>
            <person name="Gabaldon T."/>
            <person name="Cruz J."/>
            <person name="Talla E."/>
            <person name="Marck C."/>
            <person name="Goffeau A."/>
            <person name="Barbe V."/>
            <person name="Baret P."/>
            <person name="Baronian K."/>
            <person name="Beier S."/>
            <person name="Bleykasten C."/>
            <person name="Bode R."/>
            <person name="Casaregola S."/>
            <person name="Despons L."/>
            <person name="Fairhead C."/>
            <person name="Giersberg M."/>
            <person name="Gierski P."/>
            <person name="Hahnel U."/>
            <person name="Hartmann A."/>
            <person name="Jankowska D."/>
            <person name="Jubin C."/>
            <person name="Jung P."/>
            <person name="Lafontaine I."/>
            <person name="Leh-Louis V."/>
            <person name="Lemaire M."/>
            <person name="Marcet-Houben M."/>
            <person name="Mascher M."/>
            <person name="Morel G."/>
            <person name="Richard G.-F."/>
            <person name="Riechen J."/>
            <person name="Sacerdot C."/>
            <person name="Sarkar A."/>
            <person name="Savel G."/>
            <person name="Schacherer J."/>
            <person name="Sherman D."/>
            <person name="Straub M.-L."/>
            <person name="Stein N."/>
            <person name="Thierry A."/>
            <person name="Trautwein-Schult A."/>
            <person name="Westhof E."/>
            <person name="Worch S."/>
            <person name="Dujon B."/>
            <person name="Souciet J.-L."/>
            <person name="Wincker P."/>
            <person name="Scholz U."/>
            <person name="Neuveglise N."/>
        </authorList>
    </citation>
    <scope>NUCLEOTIDE SEQUENCE</scope>
    <source>
        <strain evidence="2">LS3</strain>
    </source>
</reference>
<dbReference type="AlphaFoldDB" id="A0A060T4A0"/>
<feature type="transmembrane region" description="Helical" evidence="1">
    <location>
        <begin position="28"/>
        <end position="52"/>
    </location>
</feature>
<evidence type="ECO:0000256" key="1">
    <source>
        <dbReference type="SAM" id="Phobius"/>
    </source>
</evidence>
<protein>
    <submittedName>
        <fullName evidence="2">ARAD1A14850p</fullName>
    </submittedName>
</protein>
<sequence>MIYQAMAQEMVLDGITQKHRTKYIRPFVVFWLASLIAELFFLTVAVLCFSGFRDMIHKVIWTLVLCPLGMGGALGGLTDYFLVDYYNGKKAAQFTAILSLLVLGSCNYLCFSLDHYFGYFGATTHPLWFHLRYPAIYYSGYSSGKLLFTEEGQKKLDKLGI</sequence>
<dbReference type="PhylomeDB" id="A0A060T4A0"/>
<organism evidence="2">
    <name type="scientific">Blastobotrys adeninivorans</name>
    <name type="common">Yeast</name>
    <name type="synonym">Arxula adeninivorans</name>
    <dbReference type="NCBI Taxonomy" id="409370"/>
    <lineage>
        <taxon>Eukaryota</taxon>
        <taxon>Fungi</taxon>
        <taxon>Dikarya</taxon>
        <taxon>Ascomycota</taxon>
        <taxon>Saccharomycotina</taxon>
        <taxon>Dipodascomycetes</taxon>
        <taxon>Dipodascales</taxon>
        <taxon>Trichomonascaceae</taxon>
        <taxon>Blastobotrys</taxon>
    </lineage>
</organism>
<reference evidence="2" key="1">
    <citation type="submission" date="2014-02" db="EMBL/GenBank/DDBJ databases">
        <authorList>
            <person name="Genoscope - CEA"/>
        </authorList>
    </citation>
    <scope>NUCLEOTIDE SEQUENCE</scope>
    <source>
        <strain evidence="2">LS3</strain>
    </source>
</reference>
<feature type="transmembrane region" description="Helical" evidence="1">
    <location>
        <begin position="94"/>
        <end position="111"/>
    </location>
</feature>
<accession>A0A060T4A0</accession>
<keyword evidence="1" id="KW-0472">Membrane</keyword>
<keyword evidence="1" id="KW-1133">Transmembrane helix</keyword>
<dbReference type="EMBL" id="HG937691">
    <property type="protein sequence ID" value="CDP33677.1"/>
    <property type="molecule type" value="Genomic_DNA"/>
</dbReference>
<name>A0A060T4A0_BLAAD</name>
<evidence type="ECO:0000313" key="2">
    <source>
        <dbReference type="EMBL" id="CDP33677.1"/>
    </source>
</evidence>
<gene>
    <name evidence="2" type="ORF">GNLVRS02_ARAD1A14850g</name>
</gene>
<keyword evidence="1" id="KW-0812">Transmembrane</keyword>
<feature type="transmembrane region" description="Helical" evidence="1">
    <location>
        <begin position="59"/>
        <end position="82"/>
    </location>
</feature>
<proteinExistence type="predicted"/>